<protein>
    <submittedName>
        <fullName evidence="1">Uncharacterized protein</fullName>
    </submittedName>
</protein>
<name>A0A4C1XWW4_EUMVA</name>
<dbReference type="AlphaFoldDB" id="A0A4C1XWW4"/>
<gene>
    <name evidence="1" type="ORF">EVAR_50460_1</name>
</gene>
<dbReference type="Proteomes" id="UP000299102">
    <property type="component" value="Unassembled WGS sequence"/>
</dbReference>
<sequence>MYVLCFVVVAVSDHSRQPPLRAISRNYDASFGFTAYGIFPISARVRNARELVSCRELNKFGSHSLQISESSLEDVTIVQLGRSLAIANHTGSVCTAHGPSSSIRDNLRESKTATPLMVSIGKRSRCASAIDDAQETLYLEYRPVLEEYRPR</sequence>
<accession>A0A4C1XWW4</accession>
<comment type="caution">
    <text evidence="1">The sequence shown here is derived from an EMBL/GenBank/DDBJ whole genome shotgun (WGS) entry which is preliminary data.</text>
</comment>
<reference evidence="1 2" key="1">
    <citation type="journal article" date="2019" name="Commun. Biol.">
        <title>The bagworm genome reveals a unique fibroin gene that provides high tensile strength.</title>
        <authorList>
            <person name="Kono N."/>
            <person name="Nakamura H."/>
            <person name="Ohtoshi R."/>
            <person name="Tomita M."/>
            <person name="Numata K."/>
            <person name="Arakawa K."/>
        </authorList>
    </citation>
    <scope>NUCLEOTIDE SEQUENCE [LARGE SCALE GENOMIC DNA]</scope>
</reference>
<organism evidence="1 2">
    <name type="scientific">Eumeta variegata</name>
    <name type="common">Bagworm moth</name>
    <name type="synonym">Eumeta japonica</name>
    <dbReference type="NCBI Taxonomy" id="151549"/>
    <lineage>
        <taxon>Eukaryota</taxon>
        <taxon>Metazoa</taxon>
        <taxon>Ecdysozoa</taxon>
        <taxon>Arthropoda</taxon>
        <taxon>Hexapoda</taxon>
        <taxon>Insecta</taxon>
        <taxon>Pterygota</taxon>
        <taxon>Neoptera</taxon>
        <taxon>Endopterygota</taxon>
        <taxon>Lepidoptera</taxon>
        <taxon>Glossata</taxon>
        <taxon>Ditrysia</taxon>
        <taxon>Tineoidea</taxon>
        <taxon>Psychidae</taxon>
        <taxon>Oiketicinae</taxon>
        <taxon>Eumeta</taxon>
    </lineage>
</organism>
<evidence type="ECO:0000313" key="1">
    <source>
        <dbReference type="EMBL" id="GBP66635.1"/>
    </source>
</evidence>
<keyword evidence="2" id="KW-1185">Reference proteome</keyword>
<evidence type="ECO:0000313" key="2">
    <source>
        <dbReference type="Proteomes" id="UP000299102"/>
    </source>
</evidence>
<proteinExistence type="predicted"/>
<dbReference type="EMBL" id="BGZK01000963">
    <property type="protein sequence ID" value="GBP66635.1"/>
    <property type="molecule type" value="Genomic_DNA"/>
</dbReference>